<dbReference type="PROSITE" id="PS00232">
    <property type="entry name" value="CADHERIN_1"/>
    <property type="match status" value="1"/>
</dbReference>
<dbReference type="PANTHER" id="PTHR24028">
    <property type="entry name" value="CADHERIN-87A"/>
    <property type="match status" value="1"/>
</dbReference>
<gene>
    <name evidence="11" type="primary">FAT4_5</name>
    <name evidence="11" type="ORF">Ciccas_010217</name>
</gene>
<organism evidence="11 12">
    <name type="scientific">Cichlidogyrus casuarinus</name>
    <dbReference type="NCBI Taxonomy" id="1844966"/>
    <lineage>
        <taxon>Eukaryota</taxon>
        <taxon>Metazoa</taxon>
        <taxon>Spiralia</taxon>
        <taxon>Lophotrochozoa</taxon>
        <taxon>Platyhelminthes</taxon>
        <taxon>Monogenea</taxon>
        <taxon>Monopisthocotylea</taxon>
        <taxon>Dactylogyridea</taxon>
        <taxon>Ancyrocephalidae</taxon>
        <taxon>Cichlidogyrus</taxon>
    </lineage>
</organism>
<dbReference type="PANTHER" id="PTHR24028:SF328">
    <property type="entry name" value="CADHERIN-3"/>
    <property type="match status" value="1"/>
</dbReference>
<keyword evidence="5 9" id="KW-1133">Transmembrane helix</keyword>
<keyword evidence="6 9" id="KW-0472">Membrane</keyword>
<evidence type="ECO:0000256" key="9">
    <source>
        <dbReference type="SAM" id="Phobius"/>
    </source>
</evidence>
<feature type="domain" description="Cadherin" evidence="10">
    <location>
        <begin position="152"/>
        <end position="280"/>
    </location>
</feature>
<dbReference type="SMART" id="SM00112">
    <property type="entry name" value="CA"/>
    <property type="match status" value="2"/>
</dbReference>
<keyword evidence="12" id="KW-1185">Reference proteome</keyword>
<dbReference type="GO" id="GO:0016020">
    <property type="term" value="C:membrane"/>
    <property type="evidence" value="ECO:0007669"/>
    <property type="project" value="UniProtKB-SubCell"/>
</dbReference>
<keyword evidence="2 9" id="KW-0812">Transmembrane</keyword>
<reference evidence="11 12" key="1">
    <citation type="submission" date="2024-11" db="EMBL/GenBank/DDBJ databases">
        <title>Adaptive evolution of stress response genes in parasites aligns with host niche diversity.</title>
        <authorList>
            <person name="Hahn C."/>
            <person name="Resl P."/>
        </authorList>
    </citation>
    <scope>NUCLEOTIDE SEQUENCE [LARGE SCALE GENOMIC DNA]</scope>
    <source>
        <strain evidence="11">EGGRZ-B1_66</strain>
        <tissue evidence="11">Body</tissue>
    </source>
</reference>
<dbReference type="InterPro" id="IPR050174">
    <property type="entry name" value="Protocadherin/Cadherin-CA"/>
</dbReference>
<comment type="subcellular location">
    <subcellularLocation>
        <location evidence="1">Membrane</location>
        <topology evidence="1">Single-pass membrane protein</topology>
    </subcellularLocation>
</comment>
<keyword evidence="7" id="KW-0325">Glycoprotein</keyword>
<protein>
    <submittedName>
        <fullName evidence="11">Protocadherin Fat 4</fullName>
    </submittedName>
</protein>
<dbReference type="SUPFAM" id="SSF49313">
    <property type="entry name" value="Cadherin-like"/>
    <property type="match status" value="2"/>
</dbReference>
<dbReference type="InterPro" id="IPR002126">
    <property type="entry name" value="Cadherin-like_dom"/>
</dbReference>
<evidence type="ECO:0000256" key="6">
    <source>
        <dbReference type="ARBA" id="ARBA00023136"/>
    </source>
</evidence>
<evidence type="ECO:0000256" key="8">
    <source>
        <dbReference type="PROSITE-ProRule" id="PRU00043"/>
    </source>
</evidence>
<name>A0ABD2PUQ6_9PLAT</name>
<keyword evidence="3" id="KW-0677">Repeat</keyword>
<evidence type="ECO:0000256" key="1">
    <source>
        <dbReference type="ARBA" id="ARBA00004167"/>
    </source>
</evidence>
<feature type="domain" description="Cadherin" evidence="10">
    <location>
        <begin position="8"/>
        <end position="132"/>
    </location>
</feature>
<evidence type="ECO:0000259" key="10">
    <source>
        <dbReference type="PROSITE" id="PS50268"/>
    </source>
</evidence>
<sequence length="552" mass="62522">MEGGVKWIGKLSAKDLDQGQNAKFRFSMSTDEILNHLPQGIRLPEKTSHNQVCANLTHVLGRDLTPEIKYLCRWRLLLDGSLYLEQTYELDREEQELYHLPVVVTDEGSPALSSTATVEIRVLDKNDNRPKFVFPPSSGLFLPGQNFRDKHSPVETRLNISMDTPDGTVIANVEAFDSDVGENARITYAIQSQSMYTFANPIAKGWNISFTIDPVTGDLKLHRNNSNTRISEDQIQRRFDKAVQMSFRLTLSAKDNGQQPMVEFTTLCVDMVDKNYVPYIHAKARASNYSTKLEGSFFDQGYVSRDLILGLATSLVILVIVACVALLVIVISTNKRARRRNASPLRGVYEHYEPGPFTNELNETKRQFTLPKWLKLGPKTRSRPTMLQAMNTAQFERASKRPDMRTLGNSYLTNNYVQPQYLPALSTSDYASEDIPNSIGQDAIQYQGEGYNILSQNNNSDRVIYHWMRHTPNGLEEVDSDKFSTLKFGIDRQQMMMVPGEEYTRLETFTPKPTIKRPFTVKLDSNASCDGKSLPITSFAESPEEVHTFLSN</sequence>
<dbReference type="Pfam" id="PF00028">
    <property type="entry name" value="Cadherin"/>
    <property type="match status" value="2"/>
</dbReference>
<keyword evidence="4 8" id="KW-0106">Calcium</keyword>
<dbReference type="Gene3D" id="2.60.40.60">
    <property type="entry name" value="Cadherins"/>
    <property type="match status" value="2"/>
</dbReference>
<feature type="transmembrane region" description="Helical" evidence="9">
    <location>
        <begin position="307"/>
        <end position="331"/>
    </location>
</feature>
<dbReference type="AlphaFoldDB" id="A0ABD2PUQ6"/>
<evidence type="ECO:0000313" key="12">
    <source>
        <dbReference type="Proteomes" id="UP001626550"/>
    </source>
</evidence>
<evidence type="ECO:0000256" key="3">
    <source>
        <dbReference type="ARBA" id="ARBA00022737"/>
    </source>
</evidence>
<dbReference type="CDD" id="cd11304">
    <property type="entry name" value="Cadherin_repeat"/>
    <property type="match status" value="2"/>
</dbReference>
<proteinExistence type="predicted"/>
<dbReference type="EMBL" id="JBJKFK010002370">
    <property type="protein sequence ID" value="KAL3311204.1"/>
    <property type="molecule type" value="Genomic_DNA"/>
</dbReference>
<evidence type="ECO:0000256" key="2">
    <source>
        <dbReference type="ARBA" id="ARBA00022692"/>
    </source>
</evidence>
<dbReference type="GO" id="GO:0005509">
    <property type="term" value="F:calcium ion binding"/>
    <property type="evidence" value="ECO:0007669"/>
    <property type="project" value="UniProtKB-UniRule"/>
</dbReference>
<evidence type="ECO:0000313" key="11">
    <source>
        <dbReference type="EMBL" id="KAL3311204.1"/>
    </source>
</evidence>
<dbReference type="InterPro" id="IPR015919">
    <property type="entry name" value="Cadherin-like_sf"/>
</dbReference>
<evidence type="ECO:0000256" key="5">
    <source>
        <dbReference type="ARBA" id="ARBA00022989"/>
    </source>
</evidence>
<accession>A0ABD2PUQ6</accession>
<dbReference type="Proteomes" id="UP001626550">
    <property type="component" value="Unassembled WGS sequence"/>
</dbReference>
<comment type="caution">
    <text evidence="11">The sequence shown here is derived from an EMBL/GenBank/DDBJ whole genome shotgun (WGS) entry which is preliminary data.</text>
</comment>
<evidence type="ECO:0000256" key="7">
    <source>
        <dbReference type="ARBA" id="ARBA00023180"/>
    </source>
</evidence>
<dbReference type="PROSITE" id="PS50268">
    <property type="entry name" value="CADHERIN_2"/>
    <property type="match status" value="2"/>
</dbReference>
<dbReference type="InterPro" id="IPR020894">
    <property type="entry name" value="Cadherin_CS"/>
</dbReference>
<evidence type="ECO:0000256" key="4">
    <source>
        <dbReference type="ARBA" id="ARBA00022837"/>
    </source>
</evidence>